<keyword evidence="1" id="KW-0812">Transmembrane</keyword>
<gene>
    <name evidence="2" type="ORF">GCM10010991_24980</name>
</gene>
<dbReference type="Proteomes" id="UP000598196">
    <property type="component" value="Unassembled WGS sequence"/>
</dbReference>
<evidence type="ECO:0000256" key="1">
    <source>
        <dbReference type="SAM" id="Phobius"/>
    </source>
</evidence>
<accession>A0A917YKC0</accession>
<feature type="transmembrane region" description="Helical" evidence="1">
    <location>
        <begin position="46"/>
        <end position="66"/>
    </location>
</feature>
<feature type="transmembrane region" description="Helical" evidence="1">
    <location>
        <begin position="104"/>
        <end position="120"/>
    </location>
</feature>
<feature type="transmembrane region" description="Helical" evidence="1">
    <location>
        <begin position="73"/>
        <end position="92"/>
    </location>
</feature>
<keyword evidence="3" id="KW-1185">Reference proteome</keyword>
<dbReference type="EMBL" id="BMLP01000005">
    <property type="protein sequence ID" value="GGO34337.1"/>
    <property type="molecule type" value="Genomic_DNA"/>
</dbReference>
<dbReference type="PANTHER" id="PTHR34821">
    <property type="entry name" value="INNER MEMBRANE PROTEIN YDCZ"/>
    <property type="match status" value="1"/>
</dbReference>
<sequence>MARTAAVSAIWAAMVSLFVSFTCMAGVMLLTRQEFPSWQVLRTVPAIYWFGGLGGAIFVTTSTFALPRLGAATCVALALLGQLVMSSAIDHFGLFGLPHKAVDMQRMVGIALVLAGAFVLR</sequence>
<evidence type="ECO:0000313" key="2">
    <source>
        <dbReference type="EMBL" id="GGO34337.1"/>
    </source>
</evidence>
<reference evidence="2 3" key="1">
    <citation type="journal article" date="2014" name="Int. J. Syst. Evol. Microbiol.">
        <title>Complete genome sequence of Corynebacterium casei LMG S-19264T (=DSM 44701T), isolated from a smear-ripened cheese.</title>
        <authorList>
            <consortium name="US DOE Joint Genome Institute (JGI-PGF)"/>
            <person name="Walter F."/>
            <person name="Albersmeier A."/>
            <person name="Kalinowski J."/>
            <person name="Ruckert C."/>
        </authorList>
    </citation>
    <scope>NUCLEOTIDE SEQUENCE [LARGE SCALE GENOMIC DNA]</scope>
    <source>
        <strain evidence="2 3">CGMCC 1.7029</strain>
    </source>
</reference>
<keyword evidence="1" id="KW-0472">Membrane</keyword>
<feature type="transmembrane region" description="Helical" evidence="1">
    <location>
        <begin position="7"/>
        <end position="31"/>
    </location>
</feature>
<dbReference type="GO" id="GO:0005886">
    <property type="term" value="C:plasma membrane"/>
    <property type="evidence" value="ECO:0007669"/>
    <property type="project" value="TreeGrafter"/>
</dbReference>
<dbReference type="Pfam" id="PF04657">
    <property type="entry name" value="DMT_YdcZ"/>
    <property type="match status" value="1"/>
</dbReference>
<keyword evidence="1" id="KW-1133">Transmembrane helix</keyword>
<dbReference type="InterPro" id="IPR006750">
    <property type="entry name" value="YdcZ"/>
</dbReference>
<proteinExistence type="predicted"/>
<evidence type="ECO:0000313" key="3">
    <source>
        <dbReference type="Proteomes" id="UP000598196"/>
    </source>
</evidence>
<comment type="caution">
    <text evidence="2">The sequence shown here is derived from an EMBL/GenBank/DDBJ whole genome shotgun (WGS) entry which is preliminary data.</text>
</comment>
<evidence type="ECO:0008006" key="4">
    <source>
        <dbReference type="Google" id="ProtNLM"/>
    </source>
</evidence>
<name>A0A917YKC0_9RHOB</name>
<dbReference type="AlphaFoldDB" id="A0A917YKC0"/>
<protein>
    <recommendedName>
        <fullName evidence="4">Transporter family-2 protein</fullName>
    </recommendedName>
</protein>
<dbReference type="PANTHER" id="PTHR34821:SF2">
    <property type="entry name" value="INNER MEMBRANE PROTEIN YDCZ"/>
    <property type="match status" value="1"/>
</dbReference>
<organism evidence="2 3">
    <name type="scientific">Gemmobacter aquaticus</name>
    <dbReference type="NCBI Taxonomy" id="490185"/>
    <lineage>
        <taxon>Bacteria</taxon>
        <taxon>Pseudomonadati</taxon>
        <taxon>Pseudomonadota</taxon>
        <taxon>Alphaproteobacteria</taxon>
        <taxon>Rhodobacterales</taxon>
        <taxon>Paracoccaceae</taxon>
        <taxon>Gemmobacter</taxon>
    </lineage>
</organism>